<feature type="binding site" evidence="13">
    <location>
        <begin position="92"/>
        <end position="102"/>
    </location>
    <ligand>
        <name>ATP</name>
        <dbReference type="ChEBI" id="CHEBI:30616"/>
    </ligand>
</feature>
<dbReference type="InterPro" id="IPR000870">
    <property type="entry name" value="Homoserine_kinase"/>
</dbReference>
<comment type="pathway">
    <text evidence="1 13">Amino-acid biosynthesis; L-threonine biosynthesis; L-threonine from L-aspartate: step 4/5.</text>
</comment>
<evidence type="ECO:0000313" key="17">
    <source>
        <dbReference type="Proteomes" id="UP000229681"/>
    </source>
</evidence>
<dbReference type="PROSITE" id="PS00627">
    <property type="entry name" value="GHMP_KINASES_ATP"/>
    <property type="match status" value="1"/>
</dbReference>
<evidence type="ECO:0000259" key="14">
    <source>
        <dbReference type="Pfam" id="PF00288"/>
    </source>
</evidence>
<evidence type="ECO:0000256" key="2">
    <source>
        <dbReference type="ARBA" id="ARBA00007370"/>
    </source>
</evidence>
<dbReference type="Proteomes" id="UP000229681">
    <property type="component" value="Unassembled WGS sequence"/>
</dbReference>
<dbReference type="PRINTS" id="PR00958">
    <property type="entry name" value="HOMSERKINASE"/>
</dbReference>
<feature type="domain" description="GHMP kinase C-terminal" evidence="15">
    <location>
        <begin position="211"/>
        <end position="288"/>
    </location>
</feature>
<comment type="function">
    <text evidence="12 13">Catalyzes the ATP-dependent phosphorylation of L-homoserine to L-homoserine phosphate.</text>
</comment>
<dbReference type="Gene3D" id="3.30.230.10">
    <property type="match status" value="1"/>
</dbReference>
<keyword evidence="9 13" id="KW-0418">Kinase</keyword>
<dbReference type="Gene3D" id="3.30.70.890">
    <property type="entry name" value="GHMP kinase, C-terminal domain"/>
    <property type="match status" value="1"/>
</dbReference>
<comment type="caution">
    <text evidence="16">The sequence shown here is derived from an EMBL/GenBank/DDBJ whole genome shotgun (WGS) entry which is preliminary data.</text>
</comment>
<evidence type="ECO:0000256" key="8">
    <source>
        <dbReference type="ARBA" id="ARBA00022741"/>
    </source>
</evidence>
<dbReference type="Pfam" id="PF00288">
    <property type="entry name" value="GHMP_kinases_N"/>
    <property type="match status" value="1"/>
</dbReference>
<sequence length="312" mass="31729">MSPQAVEARANATVANLGVGFDILGMALQEPFDIVRAERESAPGVRIEAITGDDGQLSREAHRNTAGIAAAYVLQQIGAREGVRLSVHKGLPLASGLGSSAASAVAAAVAVNALFGEPLDRAALLAASLEGEAAVSGRHADNVAPALFGGITLVLGTTAEAIYSLPIPPNLHLALVTPGIAVPTAQARAVLPQSVPLKAMIHQTAQVALLVRALYTGDLALLGKAMESDSVIEPARAHLMRGLAEVRAAARAQGALGTVISGAGPTLCAMCDSDTCARRVAQAMGAIYAELQLPATVRVTQPSAQGAAWRAV</sequence>
<dbReference type="PANTHER" id="PTHR20861">
    <property type="entry name" value="HOMOSERINE/4-DIPHOSPHOCYTIDYL-2-C-METHYL-D-ERYTHRITOL KINASE"/>
    <property type="match status" value="1"/>
</dbReference>
<dbReference type="EMBL" id="PGTM01000182">
    <property type="protein sequence ID" value="PJF35258.1"/>
    <property type="molecule type" value="Genomic_DNA"/>
</dbReference>
<dbReference type="NCBIfam" id="NF002288">
    <property type="entry name" value="PRK01212.1-4"/>
    <property type="match status" value="1"/>
</dbReference>
<comment type="similarity">
    <text evidence="2 13">Belongs to the GHMP kinase family. Homoserine kinase subfamily.</text>
</comment>
<dbReference type="EC" id="2.7.1.39" evidence="3 13"/>
<keyword evidence="7 13" id="KW-0791">Threonine biosynthesis</keyword>
<dbReference type="SUPFAM" id="SSF54211">
    <property type="entry name" value="Ribosomal protein S5 domain 2-like"/>
    <property type="match status" value="1"/>
</dbReference>
<evidence type="ECO:0000256" key="3">
    <source>
        <dbReference type="ARBA" id="ARBA00012078"/>
    </source>
</evidence>
<dbReference type="HAMAP" id="MF_00384">
    <property type="entry name" value="Homoser_kinase"/>
    <property type="match status" value="1"/>
</dbReference>
<keyword evidence="8 13" id="KW-0547">Nucleotide-binding</keyword>
<dbReference type="PIRSF" id="PIRSF000676">
    <property type="entry name" value="Homoser_kin"/>
    <property type="match status" value="1"/>
</dbReference>
<evidence type="ECO:0000313" key="16">
    <source>
        <dbReference type="EMBL" id="PJF35258.1"/>
    </source>
</evidence>
<dbReference type="PANTHER" id="PTHR20861:SF1">
    <property type="entry name" value="HOMOSERINE KINASE"/>
    <property type="match status" value="1"/>
</dbReference>
<evidence type="ECO:0000256" key="10">
    <source>
        <dbReference type="ARBA" id="ARBA00022840"/>
    </source>
</evidence>
<comment type="subcellular location">
    <subcellularLocation>
        <location evidence="13">Cytoplasm</location>
    </subcellularLocation>
</comment>
<keyword evidence="10 13" id="KW-0067">ATP-binding</keyword>
<dbReference type="InterPro" id="IPR036554">
    <property type="entry name" value="GHMP_kinase_C_sf"/>
</dbReference>
<dbReference type="InterPro" id="IPR014721">
    <property type="entry name" value="Ribsml_uS5_D2-typ_fold_subgr"/>
</dbReference>
<keyword evidence="6 13" id="KW-0808">Transferase</keyword>
<dbReference type="Pfam" id="PF08544">
    <property type="entry name" value="GHMP_kinases_C"/>
    <property type="match status" value="1"/>
</dbReference>
<evidence type="ECO:0000256" key="5">
    <source>
        <dbReference type="ARBA" id="ARBA00022605"/>
    </source>
</evidence>
<dbReference type="GO" id="GO:0009088">
    <property type="term" value="P:threonine biosynthetic process"/>
    <property type="evidence" value="ECO:0007669"/>
    <property type="project" value="UniProtKB-UniRule"/>
</dbReference>
<accession>A0A2M8PCI9</accession>
<dbReference type="GO" id="GO:0004413">
    <property type="term" value="F:homoserine kinase activity"/>
    <property type="evidence" value="ECO:0007669"/>
    <property type="project" value="UniProtKB-UniRule"/>
</dbReference>
<evidence type="ECO:0000256" key="6">
    <source>
        <dbReference type="ARBA" id="ARBA00022679"/>
    </source>
</evidence>
<reference evidence="16 17" key="1">
    <citation type="submission" date="2017-11" db="EMBL/GenBank/DDBJ databases">
        <title>Evolution of Phototrophy in the Chloroflexi Phylum Driven by Horizontal Gene Transfer.</title>
        <authorList>
            <person name="Ward L.M."/>
            <person name="Hemp J."/>
            <person name="Shih P.M."/>
            <person name="Mcglynn S.E."/>
            <person name="Fischer W."/>
        </authorList>
    </citation>
    <scope>NUCLEOTIDE SEQUENCE [LARGE SCALE GENOMIC DNA]</scope>
    <source>
        <strain evidence="16">JP3_13</strain>
    </source>
</reference>
<dbReference type="InterPro" id="IPR013750">
    <property type="entry name" value="GHMP_kinase_C_dom"/>
</dbReference>
<name>A0A2M8PCI9_9CHLR</name>
<dbReference type="SUPFAM" id="SSF55060">
    <property type="entry name" value="GHMP Kinase, C-terminal domain"/>
    <property type="match status" value="1"/>
</dbReference>
<protein>
    <recommendedName>
        <fullName evidence="4 13">Homoserine kinase</fullName>
        <shortName evidence="13">HK</shortName>
        <shortName evidence="13">HSK</shortName>
        <ecNumber evidence="3 13">2.7.1.39</ecNumber>
    </recommendedName>
</protein>
<dbReference type="GO" id="GO:0005737">
    <property type="term" value="C:cytoplasm"/>
    <property type="evidence" value="ECO:0007669"/>
    <property type="project" value="UniProtKB-SubCell"/>
</dbReference>
<evidence type="ECO:0000256" key="1">
    <source>
        <dbReference type="ARBA" id="ARBA00005015"/>
    </source>
</evidence>
<gene>
    <name evidence="13" type="primary">thrB</name>
    <name evidence="16" type="ORF">CUN49_11475</name>
</gene>
<keyword evidence="5 13" id="KW-0028">Amino-acid biosynthesis</keyword>
<dbReference type="InterPro" id="IPR006204">
    <property type="entry name" value="GHMP_kinase_N_dom"/>
</dbReference>
<dbReference type="GO" id="GO:0005524">
    <property type="term" value="F:ATP binding"/>
    <property type="evidence" value="ECO:0007669"/>
    <property type="project" value="UniProtKB-UniRule"/>
</dbReference>
<evidence type="ECO:0000256" key="7">
    <source>
        <dbReference type="ARBA" id="ARBA00022697"/>
    </source>
</evidence>
<comment type="catalytic activity">
    <reaction evidence="11 13">
        <text>L-homoserine + ATP = O-phospho-L-homoserine + ADP + H(+)</text>
        <dbReference type="Rhea" id="RHEA:13985"/>
        <dbReference type="ChEBI" id="CHEBI:15378"/>
        <dbReference type="ChEBI" id="CHEBI:30616"/>
        <dbReference type="ChEBI" id="CHEBI:57476"/>
        <dbReference type="ChEBI" id="CHEBI:57590"/>
        <dbReference type="ChEBI" id="CHEBI:456216"/>
        <dbReference type="EC" id="2.7.1.39"/>
    </reaction>
</comment>
<evidence type="ECO:0000256" key="13">
    <source>
        <dbReference type="HAMAP-Rule" id="MF_00384"/>
    </source>
</evidence>
<feature type="domain" description="GHMP kinase N-terminal" evidence="14">
    <location>
        <begin position="68"/>
        <end position="150"/>
    </location>
</feature>
<evidence type="ECO:0000256" key="12">
    <source>
        <dbReference type="ARBA" id="ARBA00049954"/>
    </source>
</evidence>
<dbReference type="AlphaFoldDB" id="A0A2M8PCI9"/>
<dbReference type="UniPathway" id="UPA00050">
    <property type="reaction ID" value="UER00064"/>
</dbReference>
<evidence type="ECO:0000259" key="15">
    <source>
        <dbReference type="Pfam" id="PF08544"/>
    </source>
</evidence>
<dbReference type="NCBIfam" id="TIGR00191">
    <property type="entry name" value="thrB"/>
    <property type="match status" value="1"/>
</dbReference>
<evidence type="ECO:0000256" key="9">
    <source>
        <dbReference type="ARBA" id="ARBA00022777"/>
    </source>
</evidence>
<organism evidence="16 17">
    <name type="scientific">Candidatus Thermofonsia Clade 1 bacterium</name>
    <dbReference type="NCBI Taxonomy" id="2364210"/>
    <lineage>
        <taxon>Bacteria</taxon>
        <taxon>Bacillati</taxon>
        <taxon>Chloroflexota</taxon>
        <taxon>Candidatus Thermofontia</taxon>
        <taxon>Candidatus Thermofonsia Clade 1</taxon>
    </lineage>
</organism>
<evidence type="ECO:0000256" key="11">
    <source>
        <dbReference type="ARBA" id="ARBA00049375"/>
    </source>
</evidence>
<evidence type="ECO:0000256" key="4">
    <source>
        <dbReference type="ARBA" id="ARBA00017858"/>
    </source>
</evidence>
<proteinExistence type="inferred from homology"/>
<keyword evidence="13" id="KW-0963">Cytoplasm</keyword>
<dbReference type="InterPro" id="IPR006203">
    <property type="entry name" value="GHMP_knse_ATP-bd_CS"/>
</dbReference>
<dbReference type="InterPro" id="IPR020568">
    <property type="entry name" value="Ribosomal_Su5_D2-typ_SF"/>
</dbReference>